<gene>
    <name evidence="2" type="primary">ORF51646</name>
</gene>
<accession>A0A0B6Z9L7</accession>
<dbReference type="AlphaFoldDB" id="A0A0B6Z9L7"/>
<evidence type="ECO:0000313" key="2">
    <source>
        <dbReference type="EMBL" id="CEK64400.1"/>
    </source>
</evidence>
<reference evidence="2" key="1">
    <citation type="submission" date="2014-12" db="EMBL/GenBank/DDBJ databases">
        <title>Insight into the proteome of Arion vulgaris.</title>
        <authorList>
            <person name="Aradska J."/>
            <person name="Bulat T."/>
            <person name="Smidak R."/>
            <person name="Sarate P."/>
            <person name="Gangsoo J."/>
            <person name="Sialana F."/>
            <person name="Bilban M."/>
            <person name="Lubec G."/>
        </authorList>
    </citation>
    <scope>NUCLEOTIDE SEQUENCE</scope>
    <source>
        <tissue evidence="2">Skin</tissue>
    </source>
</reference>
<proteinExistence type="predicted"/>
<dbReference type="EMBL" id="HACG01017535">
    <property type="protein sequence ID" value="CEK64400.1"/>
    <property type="molecule type" value="Transcribed_RNA"/>
</dbReference>
<feature type="region of interest" description="Disordered" evidence="1">
    <location>
        <begin position="1"/>
        <end position="24"/>
    </location>
</feature>
<name>A0A0B6Z9L7_9EUPU</name>
<protein>
    <submittedName>
        <fullName evidence="2">Uncharacterized protein</fullName>
    </submittedName>
</protein>
<evidence type="ECO:0000256" key="1">
    <source>
        <dbReference type="SAM" id="MobiDB-lite"/>
    </source>
</evidence>
<sequence length="65" mass="7081">MLPGRRDRKWPEPTSGNKPIAHSGIQNTALSVATQNRPSTVKPAAPPKVIPFSMEMRGFGKVPMI</sequence>
<organism evidence="2">
    <name type="scientific">Arion vulgaris</name>
    <dbReference type="NCBI Taxonomy" id="1028688"/>
    <lineage>
        <taxon>Eukaryota</taxon>
        <taxon>Metazoa</taxon>
        <taxon>Spiralia</taxon>
        <taxon>Lophotrochozoa</taxon>
        <taxon>Mollusca</taxon>
        <taxon>Gastropoda</taxon>
        <taxon>Heterobranchia</taxon>
        <taxon>Euthyneura</taxon>
        <taxon>Panpulmonata</taxon>
        <taxon>Eupulmonata</taxon>
        <taxon>Stylommatophora</taxon>
        <taxon>Helicina</taxon>
        <taxon>Arionoidea</taxon>
        <taxon>Arionidae</taxon>
        <taxon>Arion</taxon>
    </lineage>
</organism>